<protein>
    <submittedName>
        <fullName evidence="1">Uncharacterized protein</fullName>
    </submittedName>
</protein>
<reference evidence="1" key="1">
    <citation type="submission" date="2022-06" db="EMBL/GenBank/DDBJ databases">
        <authorList>
            <person name="Dietemann V."/>
            <person name="Ory F."/>
            <person name="Dainat B."/>
            <person name="Oberhansli S."/>
        </authorList>
    </citation>
    <scope>NUCLEOTIDE SEQUENCE</scope>
    <source>
        <strain evidence="1">Ena-SAMPLE-TAB-26-04-2022-14:26:32:270-5432</strain>
    </source>
</reference>
<name>A0ABM9G1N8_9BACL</name>
<dbReference type="Proteomes" id="UP001154322">
    <property type="component" value="Unassembled WGS sequence"/>
</dbReference>
<keyword evidence="2" id="KW-1185">Reference proteome</keyword>
<gene>
    <name evidence="1" type="ORF">WJ0W_002729</name>
</gene>
<evidence type="ECO:0000313" key="1">
    <source>
        <dbReference type="EMBL" id="CAH8245494.1"/>
    </source>
</evidence>
<proteinExistence type="predicted"/>
<comment type="caution">
    <text evidence="1">The sequence shown here is derived from an EMBL/GenBank/DDBJ whole genome shotgun (WGS) entry which is preliminary data.</text>
</comment>
<dbReference type="RefSeq" id="WP_261944902.1">
    <property type="nucleotide sequence ID" value="NZ_AP031286.1"/>
</dbReference>
<evidence type="ECO:0000313" key="2">
    <source>
        <dbReference type="Proteomes" id="UP001154322"/>
    </source>
</evidence>
<accession>A0ABM9G1N8</accession>
<dbReference type="EMBL" id="CALYLO010000003">
    <property type="protein sequence ID" value="CAH8245494.1"/>
    <property type="molecule type" value="Genomic_DNA"/>
</dbReference>
<organism evidence="1 2">
    <name type="scientific">Paenibacillus melissococcoides</name>
    <dbReference type="NCBI Taxonomy" id="2912268"/>
    <lineage>
        <taxon>Bacteria</taxon>
        <taxon>Bacillati</taxon>
        <taxon>Bacillota</taxon>
        <taxon>Bacilli</taxon>
        <taxon>Bacillales</taxon>
        <taxon>Paenibacillaceae</taxon>
        <taxon>Paenibacillus</taxon>
    </lineage>
</organism>
<sequence>MPEGMAGAASYAEWHRQSGSGVTDWMSGGLTGQRLAGRRFDYGRTIAHY</sequence>